<proteinExistence type="predicted"/>
<gene>
    <name evidence="1" type="ORF">S01H4_59098</name>
</gene>
<dbReference type="EMBL" id="BART01034607">
    <property type="protein sequence ID" value="GAH06308.1"/>
    <property type="molecule type" value="Genomic_DNA"/>
</dbReference>
<organism evidence="1">
    <name type="scientific">marine sediment metagenome</name>
    <dbReference type="NCBI Taxonomy" id="412755"/>
    <lineage>
        <taxon>unclassified sequences</taxon>
        <taxon>metagenomes</taxon>
        <taxon>ecological metagenomes</taxon>
    </lineage>
</organism>
<comment type="caution">
    <text evidence="1">The sequence shown here is derived from an EMBL/GenBank/DDBJ whole genome shotgun (WGS) entry which is preliminary data.</text>
</comment>
<sequence>DIRNHMTFLWEVAETEDYFIWIIQSDKWDRKTWRNHFINKLQSSLATSILVFVPGKIDANQNLEQFSMSIITMDGILDFASIIPEKPEESVLKIWDAIKSDTLSDILEFESQVTYEKFRITAERLYEAIQTKDIEEIFDIFRRAGHKLQGEYILPKDNTILNYAVLHITNSRTVPKQVIKDCYNITENDSGKELQWIIGLDI</sequence>
<accession>X1ECA3</accession>
<dbReference type="AlphaFoldDB" id="X1ECA3"/>
<protein>
    <submittedName>
        <fullName evidence="1">Uncharacterized protein</fullName>
    </submittedName>
</protein>
<feature type="non-terminal residue" evidence="1">
    <location>
        <position position="1"/>
    </location>
</feature>
<evidence type="ECO:0000313" key="1">
    <source>
        <dbReference type="EMBL" id="GAH06308.1"/>
    </source>
</evidence>
<name>X1ECA3_9ZZZZ</name>
<reference evidence="1" key="1">
    <citation type="journal article" date="2014" name="Front. Microbiol.">
        <title>High frequency of phylogenetically diverse reductive dehalogenase-homologous genes in deep subseafloor sedimentary metagenomes.</title>
        <authorList>
            <person name="Kawai M."/>
            <person name="Futagami T."/>
            <person name="Toyoda A."/>
            <person name="Takaki Y."/>
            <person name="Nishi S."/>
            <person name="Hori S."/>
            <person name="Arai W."/>
            <person name="Tsubouchi T."/>
            <person name="Morono Y."/>
            <person name="Uchiyama I."/>
            <person name="Ito T."/>
            <person name="Fujiyama A."/>
            <person name="Inagaki F."/>
            <person name="Takami H."/>
        </authorList>
    </citation>
    <scope>NUCLEOTIDE SEQUENCE</scope>
    <source>
        <strain evidence="1">Expedition CK06-06</strain>
    </source>
</reference>